<dbReference type="EMBL" id="LYUB02000001">
    <property type="protein sequence ID" value="OVF11136.1"/>
    <property type="molecule type" value="Genomic_DNA"/>
</dbReference>
<evidence type="ECO:0000256" key="3">
    <source>
        <dbReference type="ARBA" id="ARBA00005798"/>
    </source>
</evidence>
<keyword evidence="5" id="KW-0964">Secreted</keyword>
<dbReference type="GO" id="GO:0005886">
    <property type="term" value="C:plasma membrane"/>
    <property type="evidence" value="ECO:0007669"/>
    <property type="project" value="UniProtKB-SubCell"/>
</dbReference>
<dbReference type="Gene3D" id="3.80.20.20">
    <property type="entry name" value="Receptor L-domain"/>
    <property type="match status" value="1"/>
</dbReference>
<evidence type="ECO:0000256" key="6">
    <source>
        <dbReference type="ARBA" id="ARBA00022729"/>
    </source>
</evidence>
<dbReference type="KEGG" id="clus:A9F13_01g06017"/>
<dbReference type="PANTHER" id="PTHR31018:SF3">
    <property type="entry name" value="RECEPTOR PROTEIN-TYROSINE KINASE"/>
    <property type="match status" value="1"/>
</dbReference>
<dbReference type="AlphaFoldDB" id="A0AA91Q4B0"/>
<keyword evidence="4" id="KW-0134">Cell wall</keyword>
<dbReference type="SUPFAM" id="SSF52058">
    <property type="entry name" value="L domain-like"/>
    <property type="match status" value="2"/>
</dbReference>
<evidence type="ECO:0000313" key="11">
    <source>
        <dbReference type="Proteomes" id="UP000195602"/>
    </source>
</evidence>
<evidence type="ECO:0000256" key="8">
    <source>
        <dbReference type="SAM" id="MobiDB-lite"/>
    </source>
</evidence>
<dbReference type="GO" id="GO:0031505">
    <property type="term" value="P:fungal-type cell wall organization"/>
    <property type="evidence" value="ECO:0007669"/>
    <property type="project" value="TreeGrafter"/>
</dbReference>
<comment type="subcellular location">
    <subcellularLocation>
        <location evidence="2">Cell membrane</location>
        <topology evidence="2">Lipid-anchor</topology>
        <topology evidence="2">GPI-anchor</topology>
    </subcellularLocation>
    <subcellularLocation>
        <location evidence="1">Secreted</location>
        <location evidence="1">Cell wall</location>
    </subcellularLocation>
</comment>
<reference evidence="10 11" key="1">
    <citation type="submission" date="2017-04" db="EMBL/GenBank/DDBJ databases">
        <title>Draft genome of the yeast Clavispora lusitaniae type strain CBS 6936.</title>
        <authorList>
            <person name="Durrens P."/>
            <person name="Klopp C."/>
            <person name="Biteau N."/>
            <person name="Fitton-Ouhabi V."/>
            <person name="Dementhon K."/>
            <person name="Accoceberry I."/>
            <person name="Sherman D.J."/>
            <person name="Noel T."/>
        </authorList>
    </citation>
    <scope>NUCLEOTIDE SEQUENCE [LARGE SCALE GENOMIC DNA]</scope>
    <source>
        <strain evidence="10 11">CBS 6936</strain>
    </source>
</reference>
<comment type="caution">
    <text evidence="10">The sequence shown here is derived from an EMBL/GenBank/DDBJ whole genome shotgun (WGS) entry which is preliminary data.</text>
</comment>
<feature type="region of interest" description="Disordered" evidence="8">
    <location>
        <begin position="359"/>
        <end position="406"/>
    </location>
</feature>
<sequence>MQFKSLLAIAAASGLAVAANNSSLTTATPSVNKACSFSDFTATAATQVSQIAACATAVGDITISGEGIGSVELNGVQAVYGSLLVNGTKATVLDAPTLQLVAGDLTVSDSTILSTVNFAQLTTVGSLTFNALPALEKTGLTTGLTSAEEITIQNTGLTSLDGINVFELKTFDVNNNADIESIDSGLQSVTDFLSINYNADKVEVVLDKLTSANNVEFQHISSLSVANLTTVNGSLSLQSNTFESIEFPQLKSIGKSLSINKNDELEEFDFPKLTTVGGALNVQDNQKLDSFSGFPKVKQISGSVNLAGDFNNGTFPDLERVAGGFNLTSTGDLTCDSFVKLNKDGDIKGDKFYCEGASSTISSSSSKSGNANGSSTESSDSDSSSGSNSSSSASSSSSSSSSKKSGAAPVAGVQLASFAVAFAGIGAFLY</sequence>
<name>A0AA91Q4B0_CLALS</name>
<dbReference type="InterPro" id="IPR036941">
    <property type="entry name" value="Rcpt_L-dom_sf"/>
</dbReference>
<feature type="signal peptide" evidence="9">
    <location>
        <begin position="1"/>
        <end position="18"/>
    </location>
</feature>
<gene>
    <name evidence="10" type="ORF">A9F13_01g06017</name>
</gene>
<evidence type="ECO:0000256" key="7">
    <source>
        <dbReference type="ARBA" id="ARBA00023180"/>
    </source>
</evidence>
<evidence type="ECO:0000256" key="5">
    <source>
        <dbReference type="ARBA" id="ARBA00022525"/>
    </source>
</evidence>
<evidence type="ECO:0000256" key="2">
    <source>
        <dbReference type="ARBA" id="ARBA00004609"/>
    </source>
</evidence>
<dbReference type="GO" id="GO:0009277">
    <property type="term" value="C:fungal-type cell wall"/>
    <property type="evidence" value="ECO:0007669"/>
    <property type="project" value="TreeGrafter"/>
</dbReference>
<feature type="chain" id="PRO_5041667769" evidence="9">
    <location>
        <begin position="19"/>
        <end position="430"/>
    </location>
</feature>
<organism evidence="10 11">
    <name type="scientific">Clavispora lusitaniae</name>
    <name type="common">Candida lusitaniae</name>
    <dbReference type="NCBI Taxonomy" id="36911"/>
    <lineage>
        <taxon>Eukaryota</taxon>
        <taxon>Fungi</taxon>
        <taxon>Dikarya</taxon>
        <taxon>Ascomycota</taxon>
        <taxon>Saccharomycotina</taxon>
        <taxon>Pichiomycetes</taxon>
        <taxon>Metschnikowiaceae</taxon>
        <taxon>Clavispora</taxon>
    </lineage>
</organism>
<evidence type="ECO:0000256" key="1">
    <source>
        <dbReference type="ARBA" id="ARBA00004191"/>
    </source>
</evidence>
<comment type="similarity">
    <text evidence="3">Belongs to the SPS2 family.</text>
</comment>
<accession>A0AA91Q4B0</accession>
<evidence type="ECO:0000313" key="10">
    <source>
        <dbReference type="EMBL" id="OVF11136.1"/>
    </source>
</evidence>
<dbReference type="Proteomes" id="UP000195602">
    <property type="component" value="Unassembled WGS sequence"/>
</dbReference>
<feature type="compositionally biased region" description="Low complexity" evidence="8">
    <location>
        <begin position="359"/>
        <end position="405"/>
    </location>
</feature>
<keyword evidence="6 9" id="KW-0732">Signal</keyword>
<dbReference type="GO" id="GO:0009986">
    <property type="term" value="C:cell surface"/>
    <property type="evidence" value="ECO:0007669"/>
    <property type="project" value="TreeGrafter"/>
</dbReference>
<dbReference type="InterPro" id="IPR051648">
    <property type="entry name" value="CWI-Assembly_Regulator"/>
</dbReference>
<evidence type="ECO:0000256" key="4">
    <source>
        <dbReference type="ARBA" id="ARBA00022512"/>
    </source>
</evidence>
<dbReference type="PANTHER" id="PTHR31018">
    <property type="entry name" value="SPORULATION-SPECIFIC PROTEIN-RELATED"/>
    <property type="match status" value="1"/>
</dbReference>
<protein>
    <submittedName>
        <fullName evidence="10">Cell wall protein</fullName>
    </submittedName>
</protein>
<evidence type="ECO:0000256" key="9">
    <source>
        <dbReference type="SAM" id="SignalP"/>
    </source>
</evidence>
<keyword evidence="7" id="KW-0325">Glycoprotein</keyword>
<proteinExistence type="inferred from homology"/>